<keyword evidence="9" id="KW-1185">Reference proteome</keyword>
<dbReference type="PANTHER" id="PTHR13428:SF12">
    <property type="entry name" value="INNER NUCLEAR MEMBRANE PROTEIN MAN1"/>
    <property type="match status" value="1"/>
</dbReference>
<organism evidence="8 9">
    <name type="scientific">Aromia moschata</name>
    <dbReference type="NCBI Taxonomy" id="1265417"/>
    <lineage>
        <taxon>Eukaryota</taxon>
        <taxon>Metazoa</taxon>
        <taxon>Ecdysozoa</taxon>
        <taxon>Arthropoda</taxon>
        <taxon>Hexapoda</taxon>
        <taxon>Insecta</taxon>
        <taxon>Pterygota</taxon>
        <taxon>Neoptera</taxon>
        <taxon>Endopterygota</taxon>
        <taxon>Coleoptera</taxon>
        <taxon>Polyphaga</taxon>
        <taxon>Cucujiformia</taxon>
        <taxon>Chrysomeloidea</taxon>
        <taxon>Cerambycidae</taxon>
        <taxon>Cerambycinae</taxon>
        <taxon>Callichromatini</taxon>
        <taxon>Aromia</taxon>
    </lineage>
</organism>
<evidence type="ECO:0000256" key="6">
    <source>
        <dbReference type="SAM" id="MobiDB-lite"/>
    </source>
</evidence>
<dbReference type="Gene3D" id="1.10.10.1180">
    <property type="entry name" value="MAN1, winged-helix domain"/>
    <property type="match status" value="1"/>
</dbReference>
<dbReference type="Proteomes" id="UP001162162">
    <property type="component" value="Unassembled WGS sequence"/>
</dbReference>
<comment type="caution">
    <text evidence="8">The sequence shown here is derived from an EMBL/GenBank/DDBJ whole genome shotgun (WGS) entry which is preliminary data.</text>
</comment>
<evidence type="ECO:0000256" key="3">
    <source>
        <dbReference type="ARBA" id="ARBA00022989"/>
    </source>
</evidence>
<dbReference type="InterPro" id="IPR019080">
    <property type="entry name" value="YqaJ_viral_recombinase"/>
</dbReference>
<evidence type="ECO:0000256" key="1">
    <source>
        <dbReference type="ARBA" id="ARBA00004473"/>
    </source>
</evidence>
<evidence type="ECO:0000313" key="8">
    <source>
        <dbReference type="EMBL" id="KAJ8950768.1"/>
    </source>
</evidence>
<name>A0AAV8YH32_9CUCU</name>
<evidence type="ECO:0000256" key="2">
    <source>
        <dbReference type="ARBA" id="ARBA00022692"/>
    </source>
</evidence>
<feature type="compositionally biased region" description="Low complexity" evidence="6">
    <location>
        <begin position="99"/>
        <end position="108"/>
    </location>
</feature>
<dbReference type="GO" id="GO:0030514">
    <property type="term" value="P:negative regulation of BMP signaling pathway"/>
    <property type="evidence" value="ECO:0007669"/>
    <property type="project" value="TreeGrafter"/>
</dbReference>
<dbReference type="Gene3D" id="3.90.320.10">
    <property type="match status" value="1"/>
</dbReference>
<gene>
    <name evidence="8" type="ORF">NQ318_011261</name>
</gene>
<dbReference type="SUPFAM" id="SSF63451">
    <property type="entry name" value="LEM domain"/>
    <property type="match status" value="1"/>
</dbReference>
<feature type="region of interest" description="Disordered" evidence="6">
    <location>
        <begin position="45"/>
        <end position="178"/>
    </location>
</feature>
<dbReference type="SUPFAM" id="SSF52980">
    <property type="entry name" value="Restriction endonuclease-like"/>
    <property type="match status" value="1"/>
</dbReference>
<dbReference type="Pfam" id="PF03020">
    <property type="entry name" value="LEM"/>
    <property type="match status" value="1"/>
</dbReference>
<dbReference type="GO" id="GO:0006281">
    <property type="term" value="P:DNA repair"/>
    <property type="evidence" value="ECO:0007669"/>
    <property type="project" value="UniProtKB-ARBA"/>
</dbReference>
<keyword evidence="3" id="KW-1133">Transmembrane helix</keyword>
<dbReference type="PANTHER" id="PTHR13428">
    <property type="entry name" value="INNER NUCLEAR MEMBRANE PROTEIN MAN1 LEM DOMAIN CONTAINING PROTEIN"/>
    <property type="match status" value="1"/>
</dbReference>
<dbReference type="InterPro" id="IPR011335">
    <property type="entry name" value="Restrct_endonuc-II-like"/>
</dbReference>
<reference evidence="8" key="1">
    <citation type="journal article" date="2023" name="Insect Mol. Biol.">
        <title>Genome sequencing provides insights into the evolution of gene families encoding plant cell wall-degrading enzymes in longhorned beetles.</title>
        <authorList>
            <person name="Shin N.R."/>
            <person name="Okamura Y."/>
            <person name="Kirsch R."/>
            <person name="Pauchet Y."/>
        </authorList>
    </citation>
    <scope>NUCLEOTIDE SEQUENCE</scope>
    <source>
        <strain evidence="8">AMC_N1</strain>
    </source>
</reference>
<keyword evidence="5" id="KW-0539">Nucleus</keyword>
<proteinExistence type="predicted"/>
<dbReference type="InterPro" id="IPR011604">
    <property type="entry name" value="PDDEXK-like_dom_sf"/>
</dbReference>
<dbReference type="PROSITE" id="PS50954">
    <property type="entry name" value="LEM"/>
    <property type="match status" value="1"/>
</dbReference>
<accession>A0AAV8YH32</accession>
<dbReference type="InterPro" id="IPR011015">
    <property type="entry name" value="LEM/LEM-like_dom_sf"/>
</dbReference>
<evidence type="ECO:0000313" key="9">
    <source>
        <dbReference type="Proteomes" id="UP001162162"/>
    </source>
</evidence>
<dbReference type="EMBL" id="JAPWTK010000095">
    <property type="protein sequence ID" value="KAJ8950768.1"/>
    <property type="molecule type" value="Genomic_DNA"/>
</dbReference>
<evidence type="ECO:0000256" key="5">
    <source>
        <dbReference type="ARBA" id="ARBA00023242"/>
    </source>
</evidence>
<dbReference type="GO" id="GO:0006998">
    <property type="term" value="P:nuclear envelope organization"/>
    <property type="evidence" value="ECO:0007669"/>
    <property type="project" value="TreeGrafter"/>
</dbReference>
<feature type="compositionally biased region" description="Low complexity" evidence="6">
    <location>
        <begin position="147"/>
        <end position="162"/>
    </location>
</feature>
<dbReference type="GO" id="GO:0005637">
    <property type="term" value="C:nuclear inner membrane"/>
    <property type="evidence" value="ECO:0007669"/>
    <property type="project" value="UniProtKB-SubCell"/>
</dbReference>
<dbReference type="CDD" id="cd22343">
    <property type="entry name" value="PDDEXK_lambda_exonuclease-like"/>
    <property type="match status" value="1"/>
</dbReference>
<dbReference type="InterPro" id="IPR052277">
    <property type="entry name" value="INM_ESCRT-Associated"/>
</dbReference>
<dbReference type="Gene3D" id="1.10.720.40">
    <property type="match status" value="1"/>
</dbReference>
<evidence type="ECO:0000256" key="4">
    <source>
        <dbReference type="ARBA" id="ARBA00023136"/>
    </source>
</evidence>
<comment type="subcellular location">
    <subcellularLocation>
        <location evidence="1">Nucleus inner membrane</location>
        <topology evidence="1">Multi-pass membrane protein</topology>
    </subcellularLocation>
</comment>
<dbReference type="InterPro" id="IPR003887">
    <property type="entry name" value="LEM_dom"/>
</dbReference>
<evidence type="ECO:0000259" key="7">
    <source>
        <dbReference type="PROSITE" id="PS50954"/>
    </source>
</evidence>
<dbReference type="Pfam" id="PF09588">
    <property type="entry name" value="YqaJ"/>
    <property type="match status" value="1"/>
</dbReference>
<keyword evidence="4" id="KW-0472">Membrane</keyword>
<dbReference type="AlphaFoldDB" id="A0AAV8YH32"/>
<protein>
    <recommendedName>
        <fullName evidence="7">LEM domain-containing protein</fullName>
    </recommendedName>
</protein>
<dbReference type="GO" id="GO:0031490">
    <property type="term" value="F:chromatin DNA binding"/>
    <property type="evidence" value="ECO:0007669"/>
    <property type="project" value="TreeGrafter"/>
</dbReference>
<feature type="region of interest" description="Disordered" evidence="6">
    <location>
        <begin position="187"/>
        <end position="206"/>
    </location>
</feature>
<keyword evidence="2" id="KW-0812">Transmembrane</keyword>
<feature type="domain" description="LEM" evidence="7">
    <location>
        <begin position="1"/>
        <end position="45"/>
    </location>
</feature>
<dbReference type="SMART" id="SM00540">
    <property type="entry name" value="LEM"/>
    <property type="match status" value="1"/>
</dbReference>
<dbReference type="CDD" id="cd12934">
    <property type="entry name" value="LEM"/>
    <property type="match status" value="1"/>
</dbReference>
<sequence>MVDVDKLTDAELRTKLLEFGFPVMPITGTTRKVFGEILSEEDSDPDVKVAKKKENRRATMAAPIMQPPVTTTRSRKSTRLNDTPEPEIIHSPPKRETRTTTSTTSTRTQKIIKSAHDEFDTGSDSESDIVTNNYNSIRGGDLDYKRSSPIKSSLSSPFISTSNKYSPPKSVDTSSYSSARNVAFSTSASPSRLTSYNSPSSASDYASDRLNQIRSRLSLGSSGYDKPLYSASSSTPEKEETPFLSNFTKRLSAMSSQKNDYDYKNDIIKEHDTNGSGYARSQLSSLAPAEEGGDNFVVINHVRDMILPVAERKRKQNTWTKAVKFINENESRVRTEVQEVQGEPLRGMEVDRDQSQFKYRQGRRIVDAQYLITEVLNFPHKRLRFCSNQDMEIKNEIREGSSPFSCCIVNAAKGNIREFGAELIPPERTLQFRTHSRHNGEEYSRYLDELLEAYDHSLTDSQKNDYELKRQNFLRELEKSPEEIENIAQLTVSSRAEPLWYAERRVRLTASNFGRICNLLDTTNRANLVNELLNSSFAGFRKVDGISSVIKCGLYIHQDYPFLAATPDGLIGDDAIIEVKCPYKAKDLTPEDAFEQKQIQFASLEGGVLTLKRTDKYYYQVQGQLFVTGRKVCYFVVWTPLGLVYEKILRDDECWSKMFPKLEKSPRNKSWQGQAFETQVGSVNSLPCSPTPCLKIRGMVEDGDRNTHMIREAVLSKCAHQCRILHCAVDTNSKLRIHQVRRSQ</sequence>
<dbReference type="InterPro" id="IPR041885">
    <property type="entry name" value="MAN1_winged_helix_dom"/>
</dbReference>